<accession>A0A5E6PXP4</accession>
<evidence type="ECO:0000313" key="3">
    <source>
        <dbReference type="Proteomes" id="UP000326595"/>
    </source>
</evidence>
<sequence length="196" mass="22105">MPFTGPFFDTYGIGFALYQTGRNNWKQRTVAGVSWNGQEGKAHFFNPDGLVLPLVPSPWELPAVLRQQRTRMEPAQVMGSGVFAMTHPAGDSVLSNESNQWVTYWLVGSDAAYANCQEVWGAYVESQVAAERKAAEHNYVDARRISQRAEQEPTCDGLPEWVRVNTEDCRRILRSEYERECAEDQRVAAWLRGCAA</sequence>
<dbReference type="EMBL" id="CABVHG010000003">
    <property type="protein sequence ID" value="VVM47789.1"/>
    <property type="molecule type" value="Genomic_DNA"/>
</dbReference>
<dbReference type="EMBL" id="OZ024668">
    <property type="protein sequence ID" value="CAK9887509.1"/>
    <property type="molecule type" value="Genomic_DNA"/>
</dbReference>
<reference evidence="2" key="1">
    <citation type="submission" date="2019-09" db="EMBL/GenBank/DDBJ databases">
        <authorList>
            <person name="Chandra G."/>
            <person name="Truman W A."/>
        </authorList>
    </citation>
    <scope>NUCLEOTIDE SEQUENCE [LARGE SCALE GENOMIC DNA]</scope>
    <source>
        <strain evidence="2">PS652</strain>
    </source>
</reference>
<evidence type="ECO:0000313" key="1">
    <source>
        <dbReference type="EMBL" id="CAK9887509.1"/>
    </source>
</evidence>
<dbReference type="AlphaFoldDB" id="A0A5E6PXP4"/>
<dbReference type="Proteomes" id="UP000326595">
    <property type="component" value="Chromosome"/>
</dbReference>
<dbReference type="RefSeq" id="WP_150776748.1">
    <property type="nucleotide sequence ID" value="NZ_OZ024668.1"/>
</dbReference>
<name>A0A5E6PXP4_PSEFL</name>
<gene>
    <name evidence="1" type="ORF">PS652_00309</name>
    <name evidence="2" type="ORF">PS652_00619</name>
</gene>
<organism evidence="2">
    <name type="scientific">Pseudomonas fluorescens</name>
    <dbReference type="NCBI Taxonomy" id="294"/>
    <lineage>
        <taxon>Bacteria</taxon>
        <taxon>Pseudomonadati</taxon>
        <taxon>Pseudomonadota</taxon>
        <taxon>Gammaproteobacteria</taxon>
        <taxon>Pseudomonadales</taxon>
        <taxon>Pseudomonadaceae</taxon>
        <taxon>Pseudomonas</taxon>
    </lineage>
</organism>
<reference evidence="1 3" key="2">
    <citation type="submission" date="2024-03" db="EMBL/GenBank/DDBJ databases">
        <authorList>
            <person name="Alaster D. Moffat"/>
            <person name="Govind Chandra"/>
            <person name="Andrew W. Truman"/>
        </authorList>
    </citation>
    <scope>NUCLEOTIDE SEQUENCE [LARGE SCALE GENOMIC DNA]</scope>
    <source>
        <strain evidence="1">PS652</strain>
    </source>
</reference>
<proteinExistence type="predicted"/>
<evidence type="ECO:0000313" key="2">
    <source>
        <dbReference type="EMBL" id="VVM47789.1"/>
    </source>
</evidence>
<protein>
    <submittedName>
        <fullName evidence="2">Uncharacterized protein</fullName>
    </submittedName>
</protein>